<reference evidence="1" key="1">
    <citation type="submission" date="2015-07" db="EMBL/GenBank/DDBJ databases">
        <title>MeaNS - Measles Nucleotide Surveillance Program.</title>
        <authorList>
            <person name="Tran T."/>
            <person name="Druce J."/>
        </authorList>
    </citation>
    <scope>NUCLEOTIDE SEQUENCE</scope>
    <source>
        <strain evidence="1">UCB-OBI-ISO-001</strain>
        <tissue evidence="1">Gonad</tissue>
    </source>
</reference>
<protein>
    <submittedName>
        <fullName evidence="1">Uncharacterized protein</fullName>
    </submittedName>
</protein>
<sequence length="50" mass="5807">MNCSAPNTISSLNAKRIFESFFFPSLWTNFVWENLLLNLVTRTTLEVKVI</sequence>
<name>A0A0L8FUF9_OCTBM</name>
<dbReference type="EMBL" id="KQ426456">
    <property type="protein sequence ID" value="KOF68263.1"/>
    <property type="molecule type" value="Genomic_DNA"/>
</dbReference>
<dbReference type="AlphaFoldDB" id="A0A0L8FUF9"/>
<proteinExistence type="predicted"/>
<organism evidence="1">
    <name type="scientific">Octopus bimaculoides</name>
    <name type="common">California two-spotted octopus</name>
    <dbReference type="NCBI Taxonomy" id="37653"/>
    <lineage>
        <taxon>Eukaryota</taxon>
        <taxon>Metazoa</taxon>
        <taxon>Spiralia</taxon>
        <taxon>Lophotrochozoa</taxon>
        <taxon>Mollusca</taxon>
        <taxon>Cephalopoda</taxon>
        <taxon>Coleoidea</taxon>
        <taxon>Octopodiformes</taxon>
        <taxon>Octopoda</taxon>
        <taxon>Incirrata</taxon>
        <taxon>Octopodidae</taxon>
        <taxon>Octopus</taxon>
    </lineage>
</organism>
<evidence type="ECO:0000313" key="1">
    <source>
        <dbReference type="EMBL" id="KOF68263.1"/>
    </source>
</evidence>
<gene>
    <name evidence="1" type="ORF">OCBIM_22007794mg</name>
</gene>
<accession>A0A0L8FUF9</accession>